<comment type="caution">
    <text evidence="1">The sequence shown here is derived from an EMBL/GenBank/DDBJ whole genome shotgun (WGS) entry which is preliminary data.</text>
</comment>
<gene>
    <name evidence="1" type="ORF">QBC36DRAFT_360468</name>
</gene>
<name>A0AAN7A4R1_9PEZI</name>
<evidence type="ECO:0000313" key="2">
    <source>
        <dbReference type="Proteomes" id="UP001302321"/>
    </source>
</evidence>
<organism evidence="1 2">
    <name type="scientific">Triangularia setosa</name>
    <dbReference type="NCBI Taxonomy" id="2587417"/>
    <lineage>
        <taxon>Eukaryota</taxon>
        <taxon>Fungi</taxon>
        <taxon>Dikarya</taxon>
        <taxon>Ascomycota</taxon>
        <taxon>Pezizomycotina</taxon>
        <taxon>Sordariomycetes</taxon>
        <taxon>Sordariomycetidae</taxon>
        <taxon>Sordariales</taxon>
        <taxon>Podosporaceae</taxon>
        <taxon>Triangularia</taxon>
    </lineage>
</organism>
<accession>A0AAN7A4R1</accession>
<dbReference type="EMBL" id="MU866358">
    <property type="protein sequence ID" value="KAK4173245.1"/>
    <property type="molecule type" value="Genomic_DNA"/>
</dbReference>
<sequence length="206" mass="22385">MTSVLGYHLPSSCDRTSATAHAKTDLSVDGSLTSSHSPFPRHPTFIAATPEDIGSLAARLHGSGLVEFGTPDKVTLRYAVHDELSKSPETSVVLWNPFSFVIHSEGTIIAISTACPLPTTSRKPEDVFRHLRVVSKDKCNGLSGDTKEHPLHLALLEAGYIDAQAHLQGLLIKALGTGTFDPSYIQQDRHFAELNPIRKVVDRLRA</sequence>
<reference evidence="1" key="2">
    <citation type="submission" date="2023-05" db="EMBL/GenBank/DDBJ databases">
        <authorList>
            <consortium name="Lawrence Berkeley National Laboratory"/>
            <person name="Steindorff A."/>
            <person name="Hensen N."/>
            <person name="Bonometti L."/>
            <person name="Westerberg I."/>
            <person name="Brannstrom I.O."/>
            <person name="Guillou S."/>
            <person name="Cros-Aarteil S."/>
            <person name="Calhoun S."/>
            <person name="Haridas S."/>
            <person name="Kuo A."/>
            <person name="Mondo S."/>
            <person name="Pangilinan J."/>
            <person name="Riley R."/>
            <person name="Labutti K."/>
            <person name="Andreopoulos B."/>
            <person name="Lipzen A."/>
            <person name="Chen C."/>
            <person name="Yanf M."/>
            <person name="Daum C."/>
            <person name="Ng V."/>
            <person name="Clum A."/>
            <person name="Ohm R."/>
            <person name="Martin F."/>
            <person name="Silar P."/>
            <person name="Natvig D."/>
            <person name="Lalanne C."/>
            <person name="Gautier V."/>
            <person name="Ament-Velasquez S.L."/>
            <person name="Kruys A."/>
            <person name="Hutchinson M.I."/>
            <person name="Powell A.J."/>
            <person name="Barry K."/>
            <person name="Miller A.N."/>
            <person name="Grigoriev I.V."/>
            <person name="Debuchy R."/>
            <person name="Gladieux P."/>
            <person name="Thoren M.H."/>
            <person name="Johannesson H."/>
        </authorList>
    </citation>
    <scope>NUCLEOTIDE SEQUENCE</scope>
    <source>
        <strain evidence="1">CBS 892.96</strain>
    </source>
</reference>
<dbReference type="AlphaFoldDB" id="A0AAN7A4R1"/>
<proteinExistence type="predicted"/>
<keyword evidence="2" id="KW-1185">Reference proteome</keyword>
<dbReference type="Proteomes" id="UP001302321">
    <property type="component" value="Unassembled WGS sequence"/>
</dbReference>
<evidence type="ECO:0000313" key="1">
    <source>
        <dbReference type="EMBL" id="KAK4173245.1"/>
    </source>
</evidence>
<protein>
    <submittedName>
        <fullName evidence="1">Uncharacterized protein</fullName>
    </submittedName>
</protein>
<reference evidence="1" key="1">
    <citation type="journal article" date="2023" name="Mol. Phylogenet. Evol.">
        <title>Genome-scale phylogeny and comparative genomics of the fungal order Sordariales.</title>
        <authorList>
            <person name="Hensen N."/>
            <person name="Bonometti L."/>
            <person name="Westerberg I."/>
            <person name="Brannstrom I.O."/>
            <person name="Guillou S."/>
            <person name="Cros-Aarteil S."/>
            <person name="Calhoun S."/>
            <person name="Haridas S."/>
            <person name="Kuo A."/>
            <person name="Mondo S."/>
            <person name="Pangilinan J."/>
            <person name="Riley R."/>
            <person name="LaButti K."/>
            <person name="Andreopoulos B."/>
            <person name="Lipzen A."/>
            <person name="Chen C."/>
            <person name="Yan M."/>
            <person name="Daum C."/>
            <person name="Ng V."/>
            <person name="Clum A."/>
            <person name="Steindorff A."/>
            <person name="Ohm R.A."/>
            <person name="Martin F."/>
            <person name="Silar P."/>
            <person name="Natvig D.O."/>
            <person name="Lalanne C."/>
            <person name="Gautier V."/>
            <person name="Ament-Velasquez S.L."/>
            <person name="Kruys A."/>
            <person name="Hutchinson M.I."/>
            <person name="Powell A.J."/>
            <person name="Barry K."/>
            <person name="Miller A.N."/>
            <person name="Grigoriev I.V."/>
            <person name="Debuchy R."/>
            <person name="Gladieux P."/>
            <person name="Hiltunen Thoren M."/>
            <person name="Johannesson H."/>
        </authorList>
    </citation>
    <scope>NUCLEOTIDE SEQUENCE</scope>
    <source>
        <strain evidence="1">CBS 892.96</strain>
    </source>
</reference>